<sequence length="206" mass="22841">MEAIRIFLAFATYMNFIVFQMDVKSAFLNALYGLEQAPRAWLDYAKGTYVSHPSPEVVKAELAKIVLGGKYSSTEQVNSIHQLIAYCLLTGTKVDIGEISYSDLVTRLTNKSRQRYVSYPRFVSCALAVLLGPDYTQVENFGSSPTILSNSNFSKDPSKVTPIELTAFMVAVNNRKHLVTPLPFTVKKKKGKSQTMTSTLPQSQGP</sequence>
<evidence type="ECO:0000313" key="2">
    <source>
        <dbReference type="Proteomes" id="UP001151760"/>
    </source>
</evidence>
<accession>A0ABQ5FTD7</accession>
<evidence type="ECO:0000313" key="1">
    <source>
        <dbReference type="EMBL" id="GJT66150.1"/>
    </source>
</evidence>
<comment type="caution">
    <text evidence="1">The sequence shown here is derived from an EMBL/GenBank/DDBJ whole genome shotgun (WGS) entry which is preliminary data.</text>
</comment>
<protein>
    <recommendedName>
        <fullName evidence="3">Reverse transcriptase Ty1/copia-type domain-containing protein</fullName>
    </recommendedName>
</protein>
<reference evidence="1" key="1">
    <citation type="journal article" date="2022" name="Int. J. Mol. Sci.">
        <title>Draft Genome of Tanacetum Coccineum: Genomic Comparison of Closely Related Tanacetum-Family Plants.</title>
        <authorList>
            <person name="Yamashiro T."/>
            <person name="Shiraishi A."/>
            <person name="Nakayama K."/>
            <person name="Satake H."/>
        </authorList>
    </citation>
    <scope>NUCLEOTIDE SEQUENCE</scope>
</reference>
<organism evidence="1 2">
    <name type="scientific">Tanacetum coccineum</name>
    <dbReference type="NCBI Taxonomy" id="301880"/>
    <lineage>
        <taxon>Eukaryota</taxon>
        <taxon>Viridiplantae</taxon>
        <taxon>Streptophyta</taxon>
        <taxon>Embryophyta</taxon>
        <taxon>Tracheophyta</taxon>
        <taxon>Spermatophyta</taxon>
        <taxon>Magnoliopsida</taxon>
        <taxon>eudicotyledons</taxon>
        <taxon>Gunneridae</taxon>
        <taxon>Pentapetalae</taxon>
        <taxon>asterids</taxon>
        <taxon>campanulids</taxon>
        <taxon>Asterales</taxon>
        <taxon>Asteraceae</taxon>
        <taxon>Asteroideae</taxon>
        <taxon>Anthemideae</taxon>
        <taxon>Anthemidinae</taxon>
        <taxon>Tanacetum</taxon>
    </lineage>
</organism>
<dbReference type="EMBL" id="BQNB010017689">
    <property type="protein sequence ID" value="GJT66150.1"/>
    <property type="molecule type" value="Genomic_DNA"/>
</dbReference>
<proteinExistence type="predicted"/>
<gene>
    <name evidence="1" type="ORF">Tco_1017630</name>
</gene>
<keyword evidence="2" id="KW-1185">Reference proteome</keyword>
<name>A0ABQ5FTD7_9ASTR</name>
<reference evidence="1" key="2">
    <citation type="submission" date="2022-01" db="EMBL/GenBank/DDBJ databases">
        <authorList>
            <person name="Yamashiro T."/>
            <person name="Shiraishi A."/>
            <person name="Satake H."/>
            <person name="Nakayama K."/>
        </authorList>
    </citation>
    <scope>NUCLEOTIDE SEQUENCE</scope>
</reference>
<dbReference type="Proteomes" id="UP001151760">
    <property type="component" value="Unassembled WGS sequence"/>
</dbReference>
<evidence type="ECO:0008006" key="3">
    <source>
        <dbReference type="Google" id="ProtNLM"/>
    </source>
</evidence>